<organism evidence="1 2">
    <name type="scientific">Thanatephorus cucumeris (strain AG1-IB / isolate 7/3/14)</name>
    <name type="common">Lettuce bottom rot fungus</name>
    <name type="synonym">Rhizoctonia solani</name>
    <dbReference type="NCBI Taxonomy" id="1108050"/>
    <lineage>
        <taxon>Eukaryota</taxon>
        <taxon>Fungi</taxon>
        <taxon>Dikarya</taxon>
        <taxon>Basidiomycota</taxon>
        <taxon>Agaricomycotina</taxon>
        <taxon>Agaricomycetes</taxon>
        <taxon>Cantharellales</taxon>
        <taxon>Ceratobasidiaceae</taxon>
        <taxon>Rhizoctonia</taxon>
        <taxon>Rhizoctonia solani AG-1</taxon>
    </lineage>
</organism>
<accession>A0A0B7F626</accession>
<reference evidence="1 2" key="1">
    <citation type="submission" date="2014-11" db="EMBL/GenBank/DDBJ databases">
        <authorList>
            <person name="Wibberg Daniel"/>
        </authorList>
    </citation>
    <scope>NUCLEOTIDE SEQUENCE [LARGE SCALE GENOMIC DNA]</scope>
    <source>
        <strain evidence="1">Rhizoctonia solani AG1-IB 7/3/14</strain>
    </source>
</reference>
<dbReference type="Proteomes" id="UP000059188">
    <property type="component" value="Unassembled WGS sequence"/>
</dbReference>
<name>A0A0B7F626_THACB</name>
<sequence>MSNLSYLQPTLSPAAIAQNLIDDAVHIYHSTTDYPTAISKLEHAASVIPSGHPDLKAQCYLHLGQLAQASYNFPSAELDSLPAQTQAQIKANRRISTLSTLEAFSSTSPSLSTARSHFRHAHKLFTESKNRSGQLKCKQAVASIALDEQDWDSARSQILYILDAGKREGIEIDEVWCWSALSLVALKQGELEEVDTYWNKAWRAGAR</sequence>
<evidence type="ECO:0000313" key="2">
    <source>
        <dbReference type="Proteomes" id="UP000059188"/>
    </source>
</evidence>
<evidence type="ECO:0000313" key="1">
    <source>
        <dbReference type="EMBL" id="CEL53521.1"/>
    </source>
</evidence>
<dbReference type="SUPFAM" id="SSF48452">
    <property type="entry name" value="TPR-like"/>
    <property type="match status" value="1"/>
</dbReference>
<dbReference type="InterPro" id="IPR011990">
    <property type="entry name" value="TPR-like_helical_dom_sf"/>
</dbReference>
<dbReference type="EMBL" id="LN679112">
    <property type="protein sequence ID" value="CEL53521.1"/>
    <property type="molecule type" value="Genomic_DNA"/>
</dbReference>
<proteinExistence type="predicted"/>
<dbReference type="Gene3D" id="1.25.40.10">
    <property type="entry name" value="Tetratricopeptide repeat domain"/>
    <property type="match status" value="1"/>
</dbReference>
<keyword evidence="2" id="KW-1185">Reference proteome</keyword>
<gene>
    <name evidence="1" type="ORF">RSOLAG1IB_06376</name>
</gene>
<protein>
    <submittedName>
        <fullName evidence="1">Uncharacterized protein</fullName>
    </submittedName>
</protein>
<dbReference type="OrthoDB" id="3063824at2759"/>
<dbReference type="AlphaFoldDB" id="A0A0B7F626"/>